<feature type="compositionally biased region" description="Polar residues" evidence="6">
    <location>
        <begin position="1"/>
        <end position="12"/>
    </location>
</feature>
<dbReference type="PROSITE" id="PS00028">
    <property type="entry name" value="ZINC_FINGER_C2H2_1"/>
    <property type="match status" value="1"/>
</dbReference>
<keyword evidence="3 5" id="KW-0863">Zinc-finger</keyword>
<evidence type="ECO:0000259" key="7">
    <source>
        <dbReference type="PROSITE" id="PS50157"/>
    </source>
</evidence>
<evidence type="ECO:0000256" key="1">
    <source>
        <dbReference type="ARBA" id="ARBA00022723"/>
    </source>
</evidence>
<dbReference type="InterPro" id="IPR013087">
    <property type="entry name" value="Znf_C2H2_type"/>
</dbReference>
<dbReference type="EMBL" id="JAAAUY010000335">
    <property type="protein sequence ID" value="KAF9331275.1"/>
    <property type="molecule type" value="Genomic_DNA"/>
</dbReference>
<evidence type="ECO:0000256" key="6">
    <source>
        <dbReference type="SAM" id="MobiDB-lite"/>
    </source>
</evidence>
<evidence type="ECO:0000256" key="5">
    <source>
        <dbReference type="PROSITE-ProRule" id="PRU00042"/>
    </source>
</evidence>
<dbReference type="SMART" id="SM00355">
    <property type="entry name" value="ZnF_C2H2"/>
    <property type="match status" value="1"/>
</dbReference>
<dbReference type="AlphaFoldDB" id="A0A9P5SNF7"/>
<evidence type="ECO:0000256" key="4">
    <source>
        <dbReference type="ARBA" id="ARBA00022833"/>
    </source>
</evidence>
<keyword evidence="4" id="KW-0862">Zinc</keyword>
<gene>
    <name evidence="8" type="ORF">BG006_005868</name>
</gene>
<feature type="compositionally biased region" description="Basic and acidic residues" evidence="6">
    <location>
        <begin position="13"/>
        <end position="35"/>
    </location>
</feature>
<evidence type="ECO:0000313" key="9">
    <source>
        <dbReference type="Proteomes" id="UP000696485"/>
    </source>
</evidence>
<evidence type="ECO:0000256" key="2">
    <source>
        <dbReference type="ARBA" id="ARBA00022737"/>
    </source>
</evidence>
<dbReference type="Pfam" id="PF00096">
    <property type="entry name" value="zf-C2H2"/>
    <property type="match status" value="1"/>
</dbReference>
<proteinExistence type="predicted"/>
<feature type="domain" description="C2H2-type" evidence="7">
    <location>
        <begin position="74"/>
        <end position="101"/>
    </location>
</feature>
<keyword evidence="2" id="KW-0677">Repeat</keyword>
<keyword evidence="9" id="KW-1185">Reference proteome</keyword>
<dbReference type="GO" id="GO:0008270">
    <property type="term" value="F:zinc ion binding"/>
    <property type="evidence" value="ECO:0007669"/>
    <property type="project" value="UniProtKB-KW"/>
</dbReference>
<dbReference type="Proteomes" id="UP000696485">
    <property type="component" value="Unassembled WGS sequence"/>
</dbReference>
<dbReference type="InterPro" id="IPR036236">
    <property type="entry name" value="Znf_C2H2_sf"/>
</dbReference>
<evidence type="ECO:0000256" key="3">
    <source>
        <dbReference type="ARBA" id="ARBA00022771"/>
    </source>
</evidence>
<feature type="region of interest" description="Disordered" evidence="6">
    <location>
        <begin position="1"/>
        <end position="73"/>
    </location>
</feature>
<organism evidence="8 9">
    <name type="scientific">Podila minutissima</name>
    <dbReference type="NCBI Taxonomy" id="64525"/>
    <lineage>
        <taxon>Eukaryota</taxon>
        <taxon>Fungi</taxon>
        <taxon>Fungi incertae sedis</taxon>
        <taxon>Mucoromycota</taxon>
        <taxon>Mortierellomycotina</taxon>
        <taxon>Mortierellomycetes</taxon>
        <taxon>Mortierellales</taxon>
        <taxon>Mortierellaceae</taxon>
        <taxon>Podila</taxon>
    </lineage>
</organism>
<sequence>MDIRSILNTGSDAQKKTLEQHHSQPRVKSEHKNNDDVDLDLAIDLEDNEGDDEDDKESGSSSETEGTVSTERPYECVWADCSKSFSRRSDLARHRRIHTGE</sequence>
<feature type="compositionally biased region" description="Acidic residues" evidence="6">
    <location>
        <begin position="36"/>
        <end position="56"/>
    </location>
</feature>
<reference evidence="8" key="1">
    <citation type="journal article" date="2020" name="Fungal Divers.">
        <title>Resolving the Mortierellaceae phylogeny through synthesis of multi-gene phylogenetics and phylogenomics.</title>
        <authorList>
            <person name="Vandepol N."/>
            <person name="Liber J."/>
            <person name="Desiro A."/>
            <person name="Na H."/>
            <person name="Kennedy M."/>
            <person name="Barry K."/>
            <person name="Grigoriev I.V."/>
            <person name="Miller A.N."/>
            <person name="O'Donnell K."/>
            <person name="Stajich J.E."/>
            <person name="Bonito G."/>
        </authorList>
    </citation>
    <scope>NUCLEOTIDE SEQUENCE</scope>
    <source>
        <strain evidence="8">NVP1</strain>
    </source>
</reference>
<keyword evidence="1" id="KW-0479">Metal-binding</keyword>
<protein>
    <recommendedName>
        <fullName evidence="7">C2H2-type domain-containing protein</fullName>
    </recommendedName>
</protein>
<feature type="non-terminal residue" evidence="8">
    <location>
        <position position="101"/>
    </location>
</feature>
<dbReference type="PROSITE" id="PS50157">
    <property type="entry name" value="ZINC_FINGER_C2H2_2"/>
    <property type="match status" value="1"/>
</dbReference>
<dbReference type="GO" id="GO:0000981">
    <property type="term" value="F:DNA-binding transcription factor activity, RNA polymerase II-specific"/>
    <property type="evidence" value="ECO:0007669"/>
    <property type="project" value="UniProtKB-ARBA"/>
</dbReference>
<name>A0A9P5SNF7_9FUNG</name>
<evidence type="ECO:0000313" key="8">
    <source>
        <dbReference type="EMBL" id="KAF9331275.1"/>
    </source>
</evidence>
<dbReference type="FunFam" id="3.30.160.60:FF:000072">
    <property type="entry name" value="zinc finger protein 143 isoform X1"/>
    <property type="match status" value="1"/>
</dbReference>
<dbReference type="GO" id="GO:0000978">
    <property type="term" value="F:RNA polymerase II cis-regulatory region sequence-specific DNA binding"/>
    <property type="evidence" value="ECO:0007669"/>
    <property type="project" value="UniProtKB-ARBA"/>
</dbReference>
<dbReference type="SUPFAM" id="SSF57667">
    <property type="entry name" value="beta-beta-alpha zinc fingers"/>
    <property type="match status" value="1"/>
</dbReference>
<dbReference type="Gene3D" id="3.30.160.60">
    <property type="entry name" value="Classic Zinc Finger"/>
    <property type="match status" value="1"/>
</dbReference>
<comment type="caution">
    <text evidence="8">The sequence shown here is derived from an EMBL/GenBank/DDBJ whole genome shotgun (WGS) entry which is preliminary data.</text>
</comment>
<feature type="compositionally biased region" description="Low complexity" evidence="6">
    <location>
        <begin position="59"/>
        <end position="71"/>
    </location>
</feature>
<accession>A0A9P5SNF7</accession>